<dbReference type="Proteomes" id="UP000280188">
    <property type="component" value="Chromosome"/>
</dbReference>
<evidence type="ECO:0000313" key="2">
    <source>
        <dbReference type="EMBL" id="BBF66475.1"/>
    </source>
</evidence>
<dbReference type="EMBL" id="AP018795">
    <property type="protein sequence ID" value="BBF66475.1"/>
    <property type="molecule type" value="Genomic_DNA"/>
</dbReference>
<evidence type="ECO:0000256" key="1">
    <source>
        <dbReference type="SAM" id="MobiDB-lite"/>
    </source>
</evidence>
<reference evidence="2 3" key="1">
    <citation type="journal article" date="2018" name="Microbiol. Resour. Announc.">
        <title>Complete Genome Sequence of Acidithiobacillus ferridurans JCM 18981.</title>
        <authorList>
            <person name="Miyauchi T."/>
            <person name="Kouzuma A."/>
            <person name="Abe T."/>
            <person name="Watanabe K."/>
        </authorList>
    </citation>
    <scope>NUCLEOTIDE SEQUENCE [LARGE SCALE GENOMIC DNA]</scope>
    <source>
        <strain evidence="3">ATCC 33020 / DSM 29468 / JCM 18981 / 11Fe</strain>
    </source>
</reference>
<sequence>MLTLERQQASQKNAAHNPIPPLNGWKIVESYLPTFGIG</sequence>
<keyword evidence="3" id="KW-1185">Reference proteome</keyword>
<organism evidence="2 3">
    <name type="scientific">Acidithiobacillus ferridurans</name>
    <dbReference type="NCBI Taxonomy" id="1232575"/>
    <lineage>
        <taxon>Bacteria</taxon>
        <taxon>Pseudomonadati</taxon>
        <taxon>Pseudomonadota</taxon>
        <taxon>Acidithiobacillia</taxon>
        <taxon>Acidithiobacillales</taxon>
        <taxon>Acidithiobacillaceae</taxon>
        <taxon>Acidithiobacillus</taxon>
    </lineage>
</organism>
<dbReference type="AlphaFoldDB" id="A0A2Z6INS7"/>
<accession>A0A2Z6INS7</accession>
<proteinExistence type="predicted"/>
<name>A0A2Z6INS7_ACIFI</name>
<dbReference type="KEGG" id="afj:AFERRID_26930"/>
<feature type="compositionally biased region" description="Polar residues" evidence="1">
    <location>
        <begin position="1"/>
        <end position="14"/>
    </location>
</feature>
<protein>
    <submittedName>
        <fullName evidence="2">Uncharacterized protein</fullName>
    </submittedName>
</protein>
<gene>
    <name evidence="2" type="ORF">AFERRID_26930</name>
</gene>
<evidence type="ECO:0000313" key="3">
    <source>
        <dbReference type="Proteomes" id="UP000280188"/>
    </source>
</evidence>
<feature type="region of interest" description="Disordered" evidence="1">
    <location>
        <begin position="1"/>
        <end position="22"/>
    </location>
</feature>